<dbReference type="Proteomes" id="UP001233271">
    <property type="component" value="Chromosome 1"/>
</dbReference>
<dbReference type="InterPro" id="IPR020845">
    <property type="entry name" value="AMP-binding_CS"/>
</dbReference>
<protein>
    <recommendedName>
        <fullName evidence="7">AMP binding protein</fullName>
    </recommendedName>
</protein>
<gene>
    <name evidence="5" type="ORF">CcaverHIS019_0104210</name>
</gene>
<evidence type="ECO:0008006" key="7">
    <source>
        <dbReference type="Google" id="ProtNLM"/>
    </source>
</evidence>
<dbReference type="InterPro" id="IPR042099">
    <property type="entry name" value="ANL_N_sf"/>
</dbReference>
<dbReference type="InterPro" id="IPR045851">
    <property type="entry name" value="AMP-bd_C_sf"/>
</dbReference>
<dbReference type="Pfam" id="PF00501">
    <property type="entry name" value="AMP-binding"/>
    <property type="match status" value="1"/>
</dbReference>
<dbReference type="Gene3D" id="3.40.50.12780">
    <property type="entry name" value="N-terminal domain of ligase-like"/>
    <property type="match status" value="1"/>
</dbReference>
<dbReference type="Gene3D" id="3.30.300.30">
    <property type="match status" value="1"/>
</dbReference>
<evidence type="ECO:0000259" key="4">
    <source>
        <dbReference type="Pfam" id="PF13193"/>
    </source>
</evidence>
<evidence type="ECO:0000259" key="3">
    <source>
        <dbReference type="Pfam" id="PF00501"/>
    </source>
</evidence>
<dbReference type="RefSeq" id="XP_060452969.1">
    <property type="nucleotide sequence ID" value="XM_060600134.1"/>
</dbReference>
<evidence type="ECO:0000313" key="5">
    <source>
        <dbReference type="EMBL" id="BEI87703.1"/>
    </source>
</evidence>
<name>A0AA48IDE4_9TREE</name>
<dbReference type="InterPro" id="IPR000873">
    <property type="entry name" value="AMP-dep_synth/lig_dom"/>
</dbReference>
<dbReference type="SUPFAM" id="SSF56801">
    <property type="entry name" value="Acetyl-CoA synthetase-like"/>
    <property type="match status" value="1"/>
</dbReference>
<dbReference type="GO" id="GO:0016405">
    <property type="term" value="F:CoA-ligase activity"/>
    <property type="evidence" value="ECO:0007669"/>
    <property type="project" value="TreeGrafter"/>
</dbReference>
<reference evidence="5" key="1">
    <citation type="journal article" date="2023" name="BMC Genomics">
        <title>Chromosome-level genome assemblies of Cutaneotrichosporon spp. (Trichosporonales, Basidiomycota) reveal imbalanced evolution between nucleotide sequences and chromosome synteny.</title>
        <authorList>
            <person name="Kobayashi Y."/>
            <person name="Kayamori A."/>
            <person name="Aoki K."/>
            <person name="Shiwa Y."/>
            <person name="Matsutani M."/>
            <person name="Fujita N."/>
            <person name="Sugita T."/>
            <person name="Iwasaki W."/>
            <person name="Tanaka N."/>
            <person name="Takashima M."/>
        </authorList>
    </citation>
    <scope>NUCLEOTIDE SEQUENCE</scope>
    <source>
        <strain evidence="5">HIS019</strain>
    </source>
</reference>
<dbReference type="EMBL" id="AP028212">
    <property type="protein sequence ID" value="BEI87703.1"/>
    <property type="molecule type" value="Genomic_DNA"/>
</dbReference>
<dbReference type="Pfam" id="PF13193">
    <property type="entry name" value="AMP-binding_C"/>
    <property type="match status" value="1"/>
</dbReference>
<dbReference type="PROSITE" id="PS00455">
    <property type="entry name" value="AMP_BINDING"/>
    <property type="match status" value="1"/>
</dbReference>
<feature type="domain" description="AMP-dependent synthetase/ligase" evidence="3">
    <location>
        <begin position="38"/>
        <end position="400"/>
    </location>
</feature>
<evidence type="ECO:0000256" key="1">
    <source>
        <dbReference type="ARBA" id="ARBA00006432"/>
    </source>
</evidence>
<dbReference type="CDD" id="cd05911">
    <property type="entry name" value="Firefly_Luc_like"/>
    <property type="match status" value="1"/>
</dbReference>
<dbReference type="PANTHER" id="PTHR24096">
    <property type="entry name" value="LONG-CHAIN-FATTY-ACID--COA LIGASE"/>
    <property type="match status" value="1"/>
</dbReference>
<feature type="domain" description="AMP-binding enzyme C-terminal" evidence="4">
    <location>
        <begin position="450"/>
        <end position="531"/>
    </location>
</feature>
<proteinExistence type="inferred from homology"/>
<dbReference type="InterPro" id="IPR025110">
    <property type="entry name" value="AMP-bd_C"/>
</dbReference>
<accession>A0AA48IDE4</accession>
<comment type="similarity">
    <text evidence="1">Belongs to the ATP-dependent AMP-binding enzyme family.</text>
</comment>
<keyword evidence="2" id="KW-0436">Ligase</keyword>
<evidence type="ECO:0000313" key="6">
    <source>
        <dbReference type="Proteomes" id="UP001233271"/>
    </source>
</evidence>
<evidence type="ECO:0000256" key="2">
    <source>
        <dbReference type="ARBA" id="ARBA00022598"/>
    </source>
</evidence>
<dbReference type="AlphaFoldDB" id="A0AA48IDE4"/>
<dbReference type="GeneID" id="85491574"/>
<sequence>MSPAPVIYTSEHRVPSLPRLGLFEYLFPAEPVFDSSLPAFIDGIDGRQITRAGLEDEALRLASGLRAIGLKRGDRACIWGLNSLEWVRAAYGCLAAGIVVTPANFAYEPSELAHQLNNSGSKLIFIAPDLVDKFNRTRPLLQRAFPDTHVVLLATEQDKPVPARYKVVTELYRGRAKVEKFTGAQTDATTWMCYSSGTTGLPKGVETTHWNLTSQLQACNIACEPLGPGDKMIAYLPFSHIYGTTNSLFQPLSVGAAAVVLPRFEETNALRAIEKYRVKHGLIVPPIVITLYNSPNLDKYDLTCLRSVCSAAAPLGPDLIAAFQKRLPSVKVTQCYGLSETSPLITALTRDEVERAPPASIGRLLPTFEARIVDSDGQDVPDGERGELWVRSPSVMKGYHRNPVATTGTMEGDYFKTGDVVVRSPDGYFRVVDRVKELIKYKGFQVPPAELEALLLTHPRIADAAVVGVYDASQASELPTAYVTVRDRENLDPAAFDRDIQEWVAARVARHKRLGGGVFVIDEIPKSAAGKLLRRRLRDRAQADRDARKGVAGSKAKL</sequence>
<dbReference type="KEGG" id="ccac:CcaHIS019_0104210"/>
<organism evidence="5 6">
    <name type="scientific">Cutaneotrichosporon cavernicola</name>
    <dbReference type="NCBI Taxonomy" id="279322"/>
    <lineage>
        <taxon>Eukaryota</taxon>
        <taxon>Fungi</taxon>
        <taxon>Dikarya</taxon>
        <taxon>Basidiomycota</taxon>
        <taxon>Agaricomycotina</taxon>
        <taxon>Tremellomycetes</taxon>
        <taxon>Trichosporonales</taxon>
        <taxon>Trichosporonaceae</taxon>
        <taxon>Cutaneotrichosporon</taxon>
    </lineage>
</organism>
<dbReference type="PANTHER" id="PTHR24096:SF149">
    <property type="entry name" value="AMP-BINDING DOMAIN-CONTAINING PROTEIN-RELATED"/>
    <property type="match status" value="1"/>
</dbReference>
<keyword evidence="6" id="KW-1185">Reference proteome</keyword>